<evidence type="ECO:0000313" key="3">
    <source>
        <dbReference type="EMBL" id="COZ14908.1"/>
    </source>
</evidence>
<gene>
    <name evidence="3" type="ORF">ERS007739_03443</name>
    <name evidence="2" type="ORF">ERS027646_04166</name>
</gene>
<proteinExistence type="predicted"/>
<dbReference type="AlphaFoldDB" id="A0A655ATN9"/>
<dbReference type="Proteomes" id="UP000039021">
    <property type="component" value="Unassembled WGS sequence"/>
</dbReference>
<evidence type="ECO:0000256" key="1">
    <source>
        <dbReference type="SAM" id="MobiDB-lite"/>
    </source>
</evidence>
<evidence type="ECO:0000313" key="5">
    <source>
        <dbReference type="Proteomes" id="UP000048948"/>
    </source>
</evidence>
<protein>
    <submittedName>
        <fullName evidence="2">Uncharacterized protein</fullName>
    </submittedName>
</protein>
<evidence type="ECO:0000313" key="4">
    <source>
        <dbReference type="Proteomes" id="UP000039021"/>
    </source>
</evidence>
<evidence type="ECO:0000313" key="2">
    <source>
        <dbReference type="EMBL" id="CKT81230.1"/>
    </source>
</evidence>
<organism evidence="2 5">
    <name type="scientific">Mycobacterium tuberculosis</name>
    <dbReference type="NCBI Taxonomy" id="1773"/>
    <lineage>
        <taxon>Bacteria</taxon>
        <taxon>Bacillati</taxon>
        <taxon>Actinomycetota</taxon>
        <taxon>Actinomycetes</taxon>
        <taxon>Mycobacteriales</taxon>
        <taxon>Mycobacteriaceae</taxon>
        <taxon>Mycobacterium</taxon>
        <taxon>Mycobacterium tuberculosis complex</taxon>
    </lineage>
</organism>
<reference evidence="3" key="1">
    <citation type="submission" date="2015-03" db="EMBL/GenBank/DDBJ databases">
        <authorList>
            <consortium name="Pathogen Informatics"/>
            <person name="Murphy D."/>
        </authorList>
    </citation>
    <scope>NUCLEOTIDE SEQUENCE</scope>
    <source>
        <strain evidence="3">N09902308</strain>
    </source>
</reference>
<feature type="region of interest" description="Disordered" evidence="1">
    <location>
        <begin position="136"/>
        <end position="173"/>
    </location>
</feature>
<name>A0A655ATN9_MYCTX</name>
<reference evidence="4 5" key="2">
    <citation type="submission" date="2015-03" db="EMBL/GenBank/DDBJ databases">
        <authorList>
            <consortium name="Pathogen Informatics"/>
        </authorList>
    </citation>
    <scope>NUCLEOTIDE SEQUENCE [LARGE SCALE GENOMIC DNA]</scope>
    <source>
        <strain evidence="2 5">Bir 172</strain>
        <strain evidence="4">N09902308</strain>
    </source>
</reference>
<dbReference type="EMBL" id="CSBK01001792">
    <property type="protein sequence ID" value="COZ14908.1"/>
    <property type="molecule type" value="Genomic_DNA"/>
</dbReference>
<dbReference type="Proteomes" id="UP000048948">
    <property type="component" value="Unassembled WGS sequence"/>
</dbReference>
<feature type="compositionally biased region" description="Basic and acidic residues" evidence="1">
    <location>
        <begin position="162"/>
        <end position="173"/>
    </location>
</feature>
<accession>A0A655ATN9</accession>
<sequence>MRQQPSHLPGVAGIHSCQQQLGFGRIQDREQIGGVVGIHLLQHVGRAFGAQLRQHLGLIQFGQLLQDVGQALVVERLEHLVAALRRQPADGVGHVDRFPSLELVEQLCHVLTRHRQGRRRQPRHVVPVHDVHWAAPSEPTLGADGDPSHHPVATSGLLDTQVGDHDVDAGQLG</sequence>
<dbReference type="EMBL" id="CNGE01001174">
    <property type="protein sequence ID" value="CKT81230.1"/>
    <property type="molecule type" value="Genomic_DNA"/>
</dbReference>